<dbReference type="RefSeq" id="WP_099035712.1">
    <property type="nucleotide sequence ID" value="NZ_BMGJ01000014.1"/>
</dbReference>
<comment type="caution">
    <text evidence="2">The sequence shown here is derived from an EMBL/GenBank/DDBJ whole genome shotgun (WGS) entry which is preliminary data.</text>
</comment>
<evidence type="ECO:0000313" key="2">
    <source>
        <dbReference type="EMBL" id="GGD73463.1"/>
    </source>
</evidence>
<keyword evidence="1" id="KW-0472">Membrane</keyword>
<keyword evidence="1" id="KW-0812">Transmembrane</keyword>
<keyword evidence="1" id="KW-1133">Transmembrane helix</keyword>
<dbReference type="Proteomes" id="UP000614272">
    <property type="component" value="Unassembled WGS sequence"/>
</dbReference>
<reference evidence="3" key="1">
    <citation type="journal article" date="2019" name="Int. J. Syst. Evol. Microbiol.">
        <title>The Global Catalogue of Microorganisms (GCM) 10K type strain sequencing project: providing services to taxonomists for standard genome sequencing and annotation.</title>
        <authorList>
            <consortium name="The Broad Institute Genomics Platform"/>
            <consortium name="The Broad Institute Genome Sequencing Center for Infectious Disease"/>
            <person name="Wu L."/>
            <person name="Ma J."/>
        </authorList>
    </citation>
    <scope>NUCLEOTIDE SEQUENCE [LARGE SCALE GENOMIC DNA]</scope>
    <source>
        <strain evidence="3">CGMCC 1.12923</strain>
    </source>
</reference>
<keyword evidence="3" id="KW-1185">Reference proteome</keyword>
<evidence type="ECO:0000313" key="3">
    <source>
        <dbReference type="Proteomes" id="UP000614272"/>
    </source>
</evidence>
<feature type="transmembrane region" description="Helical" evidence="1">
    <location>
        <begin position="372"/>
        <end position="394"/>
    </location>
</feature>
<dbReference type="EMBL" id="BMGJ01000014">
    <property type="protein sequence ID" value="GGD73463.1"/>
    <property type="molecule type" value="Genomic_DNA"/>
</dbReference>
<feature type="transmembrane region" description="Helical" evidence="1">
    <location>
        <begin position="346"/>
        <end position="366"/>
    </location>
</feature>
<accession>A0ABQ1RP31</accession>
<sequence>MIKHFYSSRAFSLPKYFFSKHLDQLKTLNEVERLDGLFDHNRYLKRNRIFTFSLGTIALEFGETSVDVAYQVMIHSSDNLVIIAQCAAKDPLTGKDIEKIRTNWIPREEIFSLKGKGINIRHVLNLGFFLFFAKVKEQEVSVDDFFELKELDSGKYNDPDIGTVEKVYSHFKLSKDYFFIPSMYGTTFLLEDEDWRSLASSQGQRLSCGIKVEVHRNYAYFITHAQSQDYCYQLAFFNLLKHLKNRIGSEISLMLDDIGSASKSDYPGLLDKSTTLQRELTVNYDEFNNMNIWHNESILEFSWHIRSSGGWGLEREFEETHNKLRDFVDLTTEMSKGKFQSFMDTISLLVGVLGVFAFFDLVQILNDEPYKHIHWVISFSVIIVLLPLFLIFLAKKSKSFMRFINRFL</sequence>
<name>A0ABQ1RP31_9ALTE</name>
<proteinExistence type="predicted"/>
<organism evidence="2 3">
    <name type="scientific">Lacimicrobium alkaliphilum</name>
    <dbReference type="NCBI Taxonomy" id="1526571"/>
    <lineage>
        <taxon>Bacteria</taxon>
        <taxon>Pseudomonadati</taxon>
        <taxon>Pseudomonadota</taxon>
        <taxon>Gammaproteobacteria</taxon>
        <taxon>Alteromonadales</taxon>
        <taxon>Alteromonadaceae</taxon>
        <taxon>Lacimicrobium</taxon>
    </lineage>
</organism>
<evidence type="ECO:0000256" key="1">
    <source>
        <dbReference type="SAM" id="Phobius"/>
    </source>
</evidence>
<gene>
    <name evidence="2" type="ORF">GCM10011357_30690</name>
</gene>
<protein>
    <submittedName>
        <fullName evidence="2">Uncharacterized protein</fullName>
    </submittedName>
</protein>